<dbReference type="AlphaFoldDB" id="A0A975GCI4"/>
<dbReference type="EMBL" id="CP046072">
    <property type="protein sequence ID" value="QSZ41660.1"/>
    <property type="molecule type" value="Genomic_DNA"/>
</dbReference>
<evidence type="ECO:0000313" key="4">
    <source>
        <dbReference type="EMBL" id="QSZ41660.1"/>
    </source>
</evidence>
<dbReference type="SUPFAM" id="SSF141868">
    <property type="entry name" value="EAL domain-like"/>
    <property type="match status" value="1"/>
</dbReference>
<dbReference type="PROSITE" id="PS50887">
    <property type="entry name" value="GGDEF"/>
    <property type="match status" value="1"/>
</dbReference>
<evidence type="ECO:0000259" key="3">
    <source>
        <dbReference type="PROSITE" id="PS50887"/>
    </source>
</evidence>
<dbReference type="NCBIfam" id="TIGR00254">
    <property type="entry name" value="GGDEF"/>
    <property type="match status" value="1"/>
</dbReference>
<dbReference type="SMART" id="SM00267">
    <property type="entry name" value="GGDEF"/>
    <property type="match status" value="1"/>
</dbReference>
<dbReference type="Gene3D" id="3.20.20.450">
    <property type="entry name" value="EAL domain"/>
    <property type="match status" value="1"/>
</dbReference>
<dbReference type="GO" id="GO:0071111">
    <property type="term" value="F:cyclic-guanylate-specific phosphodiesterase activity"/>
    <property type="evidence" value="ECO:0007669"/>
    <property type="project" value="InterPro"/>
</dbReference>
<dbReference type="InterPro" id="IPR029787">
    <property type="entry name" value="Nucleotide_cyclase"/>
</dbReference>
<name>A0A975GCI4_9BACT</name>
<dbReference type="PANTHER" id="PTHR33121">
    <property type="entry name" value="CYCLIC DI-GMP PHOSPHODIESTERASE PDEF"/>
    <property type="match status" value="1"/>
</dbReference>
<dbReference type="SMART" id="SM00052">
    <property type="entry name" value="EAL"/>
    <property type="match status" value="1"/>
</dbReference>
<feature type="transmembrane region" description="Helical" evidence="1">
    <location>
        <begin position="297"/>
        <end position="318"/>
    </location>
</feature>
<protein>
    <submittedName>
        <fullName evidence="4">EAL domain-containing protein</fullName>
    </submittedName>
</protein>
<dbReference type="InterPro" id="IPR000160">
    <property type="entry name" value="GGDEF_dom"/>
</dbReference>
<organism evidence="4 5">
    <name type="scientific">Sulfurimonas aquatica</name>
    <dbReference type="NCBI Taxonomy" id="2672570"/>
    <lineage>
        <taxon>Bacteria</taxon>
        <taxon>Pseudomonadati</taxon>
        <taxon>Campylobacterota</taxon>
        <taxon>Epsilonproteobacteria</taxon>
        <taxon>Campylobacterales</taxon>
        <taxon>Sulfurimonadaceae</taxon>
        <taxon>Sulfurimonas</taxon>
    </lineage>
</organism>
<feature type="domain" description="EAL" evidence="2">
    <location>
        <begin position="502"/>
        <end position="755"/>
    </location>
</feature>
<dbReference type="InterPro" id="IPR035919">
    <property type="entry name" value="EAL_sf"/>
</dbReference>
<dbReference type="CDD" id="cd01948">
    <property type="entry name" value="EAL"/>
    <property type="match status" value="1"/>
</dbReference>
<sequence length="765" mass="88762">MKIKTNIFYLFYMVLSLSVIVFLILLNMKYNSIKESLYLEKQNDTQRIANNTHVQLLHYESILALLGEQLLYKNTYKRSKISKKIFKSVLDLNTEIMGFALLDINANYLSVSDNLDLKDVPNIRIKDEIRLSFLETLESEHMVIGRSYYLENAKSWVIPIRKAIRNDKGNVVAVMASGLKIHDDNTFLSKINFLDNSSLLIAKDFDSNDDSYSIYDSAIKNKDQDKYIRYNTPISKSIFQNIEYKKLKEIEKDISAPHLLEYVNNKNQSIYGAMSHDKRFKIFIITQNNSDIIKNQFINSILIYAVLFVLSILFLYTLTRFIEKLDKSQKSVLKYQATHDNLTTLPNRQHMYNNYNTFKKEAKEFELLYVDLDNFKNINDHFGHDFGDEILKEVASRLKKSVFKGDMLIRHGGDEFIIMKKTHIKNDTNYYEKIIEVLGKTYTVNSMEFILGASIGVSNYPKDSKNLTKLLSMSDMAMYEAKKQKNTFCIYSEDLKNSQTEYLEIEHELHNALAKNEIYMVYQPQINADGTLHGVEALVRWNNKKLGMVHPDKFIPIAEENGMIVELSRFIISKSAEDIYEVQRLLDIDFQLSINLSVRHLFSENFLENTLKDIKVFDGEYGLITFEITERLFIKDINHVLPLLNILKEKGFQISLDDFGTGYSSLGILRTLPINEIKIDKSFVDEMIHEHDARVLSKSIIKIGQDLSMKILAEGVETAEQLELLKFQNCEIFQGYYFSKPLDHMSLIAFLQKGISSAIPFYRFG</sequence>
<feature type="transmembrane region" description="Helical" evidence="1">
    <location>
        <begin position="7"/>
        <end position="26"/>
    </location>
</feature>
<dbReference type="Proteomes" id="UP000671852">
    <property type="component" value="Chromosome"/>
</dbReference>
<evidence type="ECO:0000313" key="5">
    <source>
        <dbReference type="Proteomes" id="UP000671852"/>
    </source>
</evidence>
<dbReference type="Pfam" id="PF00990">
    <property type="entry name" value="GGDEF"/>
    <property type="match status" value="1"/>
</dbReference>
<keyword evidence="5" id="KW-1185">Reference proteome</keyword>
<accession>A0A975GCI4</accession>
<keyword evidence="1" id="KW-0812">Transmembrane</keyword>
<evidence type="ECO:0000259" key="2">
    <source>
        <dbReference type="PROSITE" id="PS50883"/>
    </source>
</evidence>
<dbReference type="CDD" id="cd18773">
    <property type="entry name" value="PDC1_HK_sensor"/>
    <property type="match status" value="1"/>
</dbReference>
<reference evidence="4" key="2">
    <citation type="submission" date="2021-04" db="EMBL/GenBank/DDBJ databases">
        <title>Isolation and characterization of a novel species of the genus Sulfurimonas.</title>
        <authorList>
            <person name="Fukui M."/>
        </authorList>
    </citation>
    <scope>NUCLEOTIDE SEQUENCE</scope>
    <source>
        <strain evidence="4">H1576</strain>
    </source>
</reference>
<feature type="domain" description="GGDEF" evidence="3">
    <location>
        <begin position="363"/>
        <end position="493"/>
    </location>
</feature>
<evidence type="ECO:0000256" key="1">
    <source>
        <dbReference type="SAM" id="Phobius"/>
    </source>
</evidence>
<dbReference type="KEGG" id="saqt:GJV85_05915"/>
<keyword evidence="1" id="KW-1133">Transmembrane helix</keyword>
<dbReference type="PANTHER" id="PTHR33121:SF70">
    <property type="entry name" value="SIGNALING PROTEIN YKOW"/>
    <property type="match status" value="1"/>
</dbReference>
<dbReference type="InterPro" id="IPR043128">
    <property type="entry name" value="Rev_trsase/Diguanyl_cyclase"/>
</dbReference>
<dbReference type="Pfam" id="PF00563">
    <property type="entry name" value="EAL"/>
    <property type="match status" value="1"/>
</dbReference>
<dbReference type="InterPro" id="IPR001633">
    <property type="entry name" value="EAL_dom"/>
</dbReference>
<dbReference type="PROSITE" id="PS50883">
    <property type="entry name" value="EAL"/>
    <property type="match status" value="1"/>
</dbReference>
<dbReference type="Gene3D" id="3.30.70.270">
    <property type="match status" value="1"/>
</dbReference>
<keyword evidence="1" id="KW-0472">Membrane</keyword>
<dbReference type="InterPro" id="IPR050706">
    <property type="entry name" value="Cyclic-di-GMP_PDE-like"/>
</dbReference>
<proteinExistence type="predicted"/>
<dbReference type="SUPFAM" id="SSF55073">
    <property type="entry name" value="Nucleotide cyclase"/>
    <property type="match status" value="1"/>
</dbReference>
<reference evidence="4" key="1">
    <citation type="submission" date="2019-11" db="EMBL/GenBank/DDBJ databases">
        <authorList>
            <person name="Kojima H."/>
        </authorList>
    </citation>
    <scope>NUCLEOTIDE SEQUENCE</scope>
    <source>
        <strain evidence="4">H1576</strain>
    </source>
</reference>
<gene>
    <name evidence="4" type="ORF">GJV85_05915</name>
</gene>
<dbReference type="CDD" id="cd01949">
    <property type="entry name" value="GGDEF"/>
    <property type="match status" value="1"/>
</dbReference>
<dbReference type="RefSeq" id="WP_207562943.1">
    <property type="nucleotide sequence ID" value="NZ_CP046072.1"/>
</dbReference>